<feature type="region of interest" description="Disordered" evidence="1">
    <location>
        <begin position="78"/>
        <end position="98"/>
    </location>
</feature>
<proteinExistence type="predicted"/>
<dbReference type="RefSeq" id="WP_173299308.1">
    <property type="nucleotide sequence ID" value="NZ_JABRWQ010000001.1"/>
</dbReference>
<dbReference type="Gene3D" id="1.20.120.1490">
    <property type="match status" value="1"/>
</dbReference>
<evidence type="ECO:0000256" key="1">
    <source>
        <dbReference type="SAM" id="MobiDB-lite"/>
    </source>
</evidence>
<feature type="region of interest" description="Disordered" evidence="1">
    <location>
        <begin position="127"/>
        <end position="148"/>
    </location>
</feature>
<keyword evidence="3" id="KW-1185">Reference proteome</keyword>
<accession>A0ABX2E043</accession>
<evidence type="ECO:0008006" key="4">
    <source>
        <dbReference type="Google" id="ProtNLM"/>
    </source>
</evidence>
<dbReference type="Proteomes" id="UP000805085">
    <property type="component" value="Unassembled WGS sequence"/>
</dbReference>
<sequence>MKKLLIIAIALVTFTGFAQREGRKGMDKENRSELRKDMTPEDIADLKSKKLTLKLDLTDKQQKEVKALILDQATKREKFRNERKAKAEEQKEKPSKEEFVKMQNQRLDEQIEMKRKMKNILTAEQYAKFEKMKPQKNKKGRKNHKDRK</sequence>
<reference evidence="2 3" key="1">
    <citation type="journal article" date="2015" name="Int. J. Syst. Evol. Microbiol.">
        <title>Winogradskyella litoriviva sp. nov., isolated from coastal seawater.</title>
        <authorList>
            <person name="Nedashkovskaya O.I."/>
            <person name="Kukhlevskiy A.D."/>
            <person name="Zhukova N.V."/>
            <person name="Kim S.J."/>
            <person name="Rhee S.K."/>
            <person name="Mikhailov V.V."/>
        </authorList>
    </citation>
    <scope>NUCLEOTIDE SEQUENCE [LARGE SCALE GENOMIC DNA]</scope>
    <source>
        <strain evidence="2 3">KMM6491</strain>
    </source>
</reference>
<organism evidence="2 3">
    <name type="scientific">Winogradskyella litoriviva</name>
    <dbReference type="NCBI Taxonomy" id="1220182"/>
    <lineage>
        <taxon>Bacteria</taxon>
        <taxon>Pseudomonadati</taxon>
        <taxon>Bacteroidota</taxon>
        <taxon>Flavobacteriia</taxon>
        <taxon>Flavobacteriales</taxon>
        <taxon>Flavobacteriaceae</taxon>
        <taxon>Winogradskyella</taxon>
    </lineage>
</organism>
<name>A0ABX2E043_9FLAO</name>
<protein>
    <recommendedName>
        <fullName evidence="4">LTXXQ motif family protein</fullName>
    </recommendedName>
</protein>
<gene>
    <name evidence="2" type="ORF">HNV10_00120</name>
</gene>
<feature type="compositionally biased region" description="Basic residues" evidence="1">
    <location>
        <begin position="134"/>
        <end position="148"/>
    </location>
</feature>
<evidence type="ECO:0000313" key="2">
    <source>
        <dbReference type="EMBL" id="NRD21624.1"/>
    </source>
</evidence>
<dbReference type="EMBL" id="JABRWQ010000001">
    <property type="protein sequence ID" value="NRD21624.1"/>
    <property type="molecule type" value="Genomic_DNA"/>
</dbReference>
<comment type="caution">
    <text evidence="2">The sequence shown here is derived from an EMBL/GenBank/DDBJ whole genome shotgun (WGS) entry which is preliminary data.</text>
</comment>
<evidence type="ECO:0000313" key="3">
    <source>
        <dbReference type="Proteomes" id="UP000805085"/>
    </source>
</evidence>